<evidence type="ECO:0000313" key="3">
    <source>
        <dbReference type="Proteomes" id="UP000237061"/>
    </source>
</evidence>
<comment type="caution">
    <text evidence="2">The sequence shown here is derived from an EMBL/GenBank/DDBJ whole genome shotgun (WGS) entry which is preliminary data.</text>
</comment>
<gene>
    <name evidence="2" type="ORF">CVS27_16340</name>
</gene>
<organism evidence="2 3">
    <name type="scientific">Arthrobacter glacialis</name>
    <dbReference type="NCBI Taxonomy" id="1664"/>
    <lineage>
        <taxon>Bacteria</taxon>
        <taxon>Bacillati</taxon>
        <taxon>Actinomycetota</taxon>
        <taxon>Actinomycetes</taxon>
        <taxon>Micrococcales</taxon>
        <taxon>Micrococcaceae</taxon>
        <taxon>Arthrobacter</taxon>
    </lineage>
</organism>
<name>A0A2S3ZTA1_ARTGL</name>
<reference evidence="2 3" key="1">
    <citation type="submission" date="2018-01" db="EMBL/GenBank/DDBJ databases">
        <title>Arthrobacter sp. nov., from glaciers in China.</title>
        <authorList>
            <person name="Liu Q."/>
            <person name="Xin Y.-H."/>
        </authorList>
    </citation>
    <scope>NUCLEOTIDE SEQUENCE [LARGE SCALE GENOMIC DNA]</scope>
    <source>
        <strain evidence="2 3">HLT2-12-2</strain>
    </source>
</reference>
<keyword evidence="3" id="KW-1185">Reference proteome</keyword>
<feature type="coiled-coil region" evidence="1">
    <location>
        <begin position="62"/>
        <end position="89"/>
    </location>
</feature>
<dbReference type="AlphaFoldDB" id="A0A2S3ZTA1"/>
<dbReference type="Gene3D" id="6.10.250.660">
    <property type="match status" value="1"/>
</dbReference>
<keyword evidence="1" id="KW-0175">Coiled coil</keyword>
<accession>A0A2S3ZTA1</accession>
<evidence type="ECO:0000313" key="2">
    <source>
        <dbReference type="EMBL" id="POH72324.1"/>
    </source>
</evidence>
<evidence type="ECO:0008006" key="4">
    <source>
        <dbReference type="Google" id="ProtNLM"/>
    </source>
</evidence>
<dbReference type="Proteomes" id="UP000237061">
    <property type="component" value="Unassembled WGS sequence"/>
</dbReference>
<dbReference type="EMBL" id="PPXC01000015">
    <property type="protein sequence ID" value="POH72324.1"/>
    <property type="molecule type" value="Genomic_DNA"/>
</dbReference>
<proteinExistence type="predicted"/>
<dbReference type="InterPro" id="IPR019933">
    <property type="entry name" value="DivIVA_domain"/>
</dbReference>
<dbReference type="NCBIfam" id="TIGR03544">
    <property type="entry name" value="DivI1A_domain"/>
    <property type="match status" value="1"/>
</dbReference>
<sequence length="136" mass="13857">MLAAAVVLYVVGLNKPDAGSAVYQDGMAVPVANLPPVLLPDAPEPADVDKLRFSLGLRGYRMDQVDEVLDRLRDELAAKDVRIAELLTSDAGAPAPAAGEGDAVVADAAGVAGPAVVVKELGESEISALQQTPGNG</sequence>
<evidence type="ECO:0000256" key="1">
    <source>
        <dbReference type="SAM" id="Coils"/>
    </source>
</evidence>
<protein>
    <recommendedName>
        <fullName evidence="4">Cell division protein DivIVA</fullName>
    </recommendedName>
</protein>